<dbReference type="PANTHER" id="PTHR28617">
    <property type="entry name" value="CILIA- AND FLAGELLA-ASSOCIATED PROTEIN 77"/>
    <property type="match status" value="1"/>
</dbReference>
<protein>
    <submittedName>
        <fullName evidence="1">Uncharacterized protein</fullName>
    </submittedName>
</protein>
<dbReference type="PANTHER" id="PTHR28617:SF1">
    <property type="entry name" value="CILIA- AND FLAGELLA-ASSOCIATED PROTEIN 77"/>
    <property type="match status" value="1"/>
</dbReference>
<accession>A0AAV2T639</accession>
<dbReference type="EMBL" id="CAXLJL010000145">
    <property type="protein sequence ID" value="CAL5132912.1"/>
    <property type="molecule type" value="Genomic_DNA"/>
</dbReference>
<reference evidence="1" key="1">
    <citation type="submission" date="2024-06" db="EMBL/GenBank/DDBJ databases">
        <authorList>
            <person name="Liu X."/>
            <person name="Lenzi L."/>
            <person name="Haldenby T S."/>
            <person name="Uol C."/>
        </authorList>
    </citation>
    <scope>NUCLEOTIDE SEQUENCE</scope>
</reference>
<name>A0AAV2T639_CALDB</name>
<gene>
    <name evidence="1" type="ORF">CDAUBV1_LOCUS5795</name>
</gene>
<organism evidence="1 2">
    <name type="scientific">Calicophoron daubneyi</name>
    <name type="common">Rumen fluke</name>
    <name type="synonym">Paramphistomum daubneyi</name>
    <dbReference type="NCBI Taxonomy" id="300641"/>
    <lineage>
        <taxon>Eukaryota</taxon>
        <taxon>Metazoa</taxon>
        <taxon>Spiralia</taxon>
        <taxon>Lophotrochozoa</taxon>
        <taxon>Platyhelminthes</taxon>
        <taxon>Trematoda</taxon>
        <taxon>Digenea</taxon>
        <taxon>Plagiorchiida</taxon>
        <taxon>Pronocephalata</taxon>
        <taxon>Paramphistomoidea</taxon>
        <taxon>Paramphistomidae</taxon>
        <taxon>Calicophoron</taxon>
    </lineage>
</organism>
<dbReference type="Pfam" id="PF14825">
    <property type="entry name" value="CFAP77"/>
    <property type="match status" value="1"/>
</dbReference>
<dbReference type="InterPro" id="IPR029147">
    <property type="entry name" value="CFAP77"/>
</dbReference>
<evidence type="ECO:0000313" key="2">
    <source>
        <dbReference type="Proteomes" id="UP001497525"/>
    </source>
</evidence>
<dbReference type="AlphaFoldDB" id="A0AAV2T639"/>
<evidence type="ECO:0000313" key="1">
    <source>
        <dbReference type="EMBL" id="CAL5132912.1"/>
    </source>
</evidence>
<dbReference type="Proteomes" id="UP001497525">
    <property type="component" value="Unassembled WGS sequence"/>
</dbReference>
<sequence length="253" mass="29289">MPSRTASLDLLKRCEYVAPGQIGLCRKSMLTKETLQRPKTGAVLTRGRPKQPKGFTYGMQYPHNPYEILQCFNWPMKDNADQIDPECLPRDFHRINVESTKEGIHPVPEWIKFANEKNYRLNPTKRVLGRLRKLKFPSDMTFGKLARPPTPMQCIISHRYKTIWDEEALEANKKRMTLLAQSHNDVPQPLDSVASVLNMVPIGWKKDSTPSKPQRPWHISRFERVPTRLNTHWKKQELAKLYGAVDSDKSKST</sequence>
<proteinExistence type="predicted"/>
<comment type="caution">
    <text evidence="1">The sequence shown here is derived from an EMBL/GenBank/DDBJ whole genome shotgun (WGS) entry which is preliminary data.</text>
</comment>